<evidence type="ECO:0000256" key="5">
    <source>
        <dbReference type="ARBA" id="ARBA00022833"/>
    </source>
</evidence>
<dbReference type="Gene3D" id="3.40.50.300">
    <property type="entry name" value="P-loop containing nucleotide triphosphate hydrolases"/>
    <property type="match status" value="1"/>
</dbReference>
<comment type="cofactor">
    <cofactor evidence="1">
        <name>Zn(2+)</name>
        <dbReference type="ChEBI" id="CHEBI:29105"/>
    </cofactor>
</comment>
<evidence type="ECO:0000256" key="2">
    <source>
        <dbReference type="ARBA" id="ARBA00006576"/>
    </source>
</evidence>
<evidence type="ECO:0000259" key="6">
    <source>
        <dbReference type="PROSITE" id="PS51747"/>
    </source>
</evidence>
<evidence type="ECO:0000256" key="4">
    <source>
        <dbReference type="ARBA" id="ARBA00022801"/>
    </source>
</evidence>
<feature type="domain" description="CMP/dCMP-type deaminase" evidence="6">
    <location>
        <begin position="220"/>
        <end position="396"/>
    </location>
</feature>
<proteinExistence type="inferred from homology"/>
<gene>
    <name evidence="7" type="ORF">GH807_05060</name>
</gene>
<dbReference type="Pfam" id="PF00383">
    <property type="entry name" value="dCMP_cyt_deam_1"/>
    <property type="match status" value="1"/>
</dbReference>
<comment type="similarity">
    <text evidence="2">Belongs to the cytidine and deoxycytidylate deaminase family.</text>
</comment>
<keyword evidence="5" id="KW-0862">Zinc</keyword>
<dbReference type="InterPro" id="IPR035105">
    <property type="entry name" value="Deoxycytidylate_deaminase_dom"/>
</dbReference>
<dbReference type="SUPFAM" id="SSF53927">
    <property type="entry name" value="Cytidine deaminase-like"/>
    <property type="match status" value="1"/>
</dbReference>
<evidence type="ECO:0000313" key="7">
    <source>
        <dbReference type="EMBL" id="MBC3796419.1"/>
    </source>
</evidence>
<dbReference type="Gene3D" id="3.40.140.10">
    <property type="entry name" value="Cytidine Deaminase, domain 2"/>
    <property type="match status" value="1"/>
</dbReference>
<evidence type="ECO:0000256" key="3">
    <source>
        <dbReference type="ARBA" id="ARBA00022723"/>
    </source>
</evidence>
<organism evidence="7 8">
    <name type="scientific">Acetobacterium tundrae</name>
    <dbReference type="NCBI Taxonomy" id="132932"/>
    <lineage>
        <taxon>Bacteria</taxon>
        <taxon>Bacillati</taxon>
        <taxon>Bacillota</taxon>
        <taxon>Clostridia</taxon>
        <taxon>Eubacteriales</taxon>
        <taxon>Eubacteriaceae</taxon>
        <taxon>Acetobacterium</taxon>
    </lineage>
</organism>
<keyword evidence="3" id="KW-0479">Metal-binding</keyword>
<dbReference type="InterPro" id="IPR002125">
    <property type="entry name" value="CMP_dCMP_dom"/>
</dbReference>
<dbReference type="EMBL" id="WJBB01000004">
    <property type="protein sequence ID" value="MBC3796419.1"/>
    <property type="molecule type" value="Genomic_DNA"/>
</dbReference>
<keyword evidence="4" id="KW-0378">Hydrolase</keyword>
<dbReference type="InterPro" id="IPR016192">
    <property type="entry name" value="APOBEC/CMP_deaminase_Zn-bd"/>
</dbReference>
<dbReference type="Proteomes" id="UP000653358">
    <property type="component" value="Unassembled WGS sequence"/>
</dbReference>
<dbReference type="NCBIfam" id="NF041025">
    <property type="entry name" value="antiphage_deaminase"/>
    <property type="match status" value="1"/>
</dbReference>
<sequence>MDLSNHHNDSEVVFGIISPTGTDTSEAINFIIEHLKKFEYSVKIVNISSEVIPKFYKDNEHEPDDEYERINFLMDKGDEIRGTGDNNILMEGALSIIFEDRKMEASPKKRVAYIIKSIKHPEEASLLRKVYGVGFHLVGITSSYEAREKNLIERKNIKVGKATELLNRDRDESLENGQHTEDVFQNADYFIVVNNDQDNLRYSIYRLIDLLFGHPYLTPTFDEFAMFMAYSSSLRSADLSRQIGAVITKDHEIISSGANDCPKVNGGLYWPYLTKSGKYDDYKESRDYTLKCDSNKMEQKKIIDKIIDSLGVENNDENIKKIKSSGIGSLTEYGRVVHAEMEALLMCARNNISSRGGTLYATTFPCHNCAKHIIAAGIKKVVYIEPYPKSKALEFYKQEVTQNEEESITGEKVLFTHFYGVGPRRFIDLFSVSSSFWNERKRKDSFGNTLEWKEENASLRTPLSVFNYLDAEKSAANRFQNVLKTAVKGGSKNG</sequence>
<dbReference type="RefSeq" id="WP_186843680.1">
    <property type="nucleotide sequence ID" value="NZ_WJBB01000004.1"/>
</dbReference>
<dbReference type="PANTHER" id="PTHR11086:SF18">
    <property type="entry name" value="DEOXYCYTIDYLATE DEAMINASE"/>
    <property type="match status" value="1"/>
</dbReference>
<dbReference type="PROSITE" id="PS00903">
    <property type="entry name" value="CYT_DCMP_DEAMINASES_1"/>
    <property type="match status" value="1"/>
</dbReference>
<dbReference type="PANTHER" id="PTHR11086">
    <property type="entry name" value="DEOXYCYTIDYLATE DEAMINASE-RELATED"/>
    <property type="match status" value="1"/>
</dbReference>
<name>A0ABR6WIV0_9FIRM</name>
<dbReference type="InterPro" id="IPR015517">
    <property type="entry name" value="dCMP_deaminase-rel"/>
</dbReference>
<dbReference type="CDD" id="cd01286">
    <property type="entry name" value="deoxycytidylate_deaminase"/>
    <property type="match status" value="1"/>
</dbReference>
<reference evidence="7 8" key="1">
    <citation type="journal article" date="2020" name="mSystems">
        <title>Defining Genomic and Predicted Metabolic Features of the Acetobacterium Genus.</title>
        <authorList>
            <person name="Ross D.E."/>
            <person name="Marshall C.W."/>
            <person name="Gulliver D."/>
            <person name="May H.D."/>
            <person name="Norman R.S."/>
        </authorList>
    </citation>
    <scope>NUCLEOTIDE SEQUENCE [LARGE SCALE GENOMIC DNA]</scope>
    <source>
        <strain evidence="7 8">DSM 9173</strain>
    </source>
</reference>
<protein>
    <submittedName>
        <fullName evidence="7">Cytidine deaminase</fullName>
    </submittedName>
</protein>
<comment type="caution">
    <text evidence="7">The sequence shown here is derived from an EMBL/GenBank/DDBJ whole genome shotgun (WGS) entry which is preliminary data.</text>
</comment>
<dbReference type="PROSITE" id="PS51747">
    <property type="entry name" value="CYT_DCMP_DEAMINASES_2"/>
    <property type="match status" value="1"/>
</dbReference>
<evidence type="ECO:0000313" key="8">
    <source>
        <dbReference type="Proteomes" id="UP000653358"/>
    </source>
</evidence>
<dbReference type="InterPro" id="IPR027417">
    <property type="entry name" value="P-loop_NTPase"/>
</dbReference>
<evidence type="ECO:0000256" key="1">
    <source>
        <dbReference type="ARBA" id="ARBA00001947"/>
    </source>
</evidence>
<dbReference type="InterPro" id="IPR016193">
    <property type="entry name" value="Cytidine_deaminase-like"/>
</dbReference>
<accession>A0ABR6WIV0</accession>
<keyword evidence="8" id="KW-1185">Reference proteome</keyword>